<keyword evidence="3" id="KW-1185">Reference proteome</keyword>
<evidence type="ECO:0000313" key="3">
    <source>
        <dbReference type="Proteomes" id="UP000236454"/>
    </source>
</evidence>
<name>A0A1I6YWV2_9FLAO</name>
<gene>
    <name evidence="2" type="ORF">SAMN05216474_1243</name>
</gene>
<reference evidence="2 3" key="1">
    <citation type="submission" date="2016-10" db="EMBL/GenBank/DDBJ databases">
        <authorList>
            <person name="de Groot N.N."/>
        </authorList>
    </citation>
    <scope>NUCLEOTIDE SEQUENCE [LARGE SCALE GENOMIC DNA]</scope>
    <source>
        <strain evidence="2 3">CGMCC 1.7005</strain>
    </source>
</reference>
<feature type="domain" description="Transglutaminase-like" evidence="1">
    <location>
        <begin position="28"/>
        <end position="135"/>
    </location>
</feature>
<dbReference type="Proteomes" id="UP000236454">
    <property type="component" value="Unassembled WGS sequence"/>
</dbReference>
<dbReference type="PANTHER" id="PTHR33490:SF3">
    <property type="entry name" value="CONSERVED INTEGRAL MEMBRANE PROTEIN"/>
    <property type="match status" value="1"/>
</dbReference>
<dbReference type="InterPro" id="IPR038765">
    <property type="entry name" value="Papain-like_cys_pep_sf"/>
</dbReference>
<dbReference type="SUPFAM" id="SSF54001">
    <property type="entry name" value="Cysteine proteinases"/>
    <property type="match status" value="1"/>
</dbReference>
<evidence type="ECO:0000259" key="1">
    <source>
        <dbReference type="Pfam" id="PF01841"/>
    </source>
</evidence>
<evidence type="ECO:0000313" key="2">
    <source>
        <dbReference type="EMBL" id="SFT54834.1"/>
    </source>
</evidence>
<protein>
    <submittedName>
        <fullName evidence="2">Transglutaminase-like superfamily protein</fullName>
    </submittedName>
</protein>
<proteinExistence type="predicted"/>
<dbReference type="STRING" id="477690.SAMN05216474_1243"/>
<organism evidence="2 3">
    <name type="scientific">Lishizhenia tianjinensis</name>
    <dbReference type="NCBI Taxonomy" id="477690"/>
    <lineage>
        <taxon>Bacteria</taxon>
        <taxon>Pseudomonadati</taxon>
        <taxon>Bacteroidota</taxon>
        <taxon>Flavobacteriia</taxon>
        <taxon>Flavobacteriales</taxon>
        <taxon>Crocinitomicaceae</taxon>
        <taxon>Lishizhenia</taxon>
    </lineage>
</organism>
<accession>A0A1I6YWV2</accession>
<dbReference type="OrthoDB" id="9804872at2"/>
<sequence length="218" mass="25290">MQEYLAPTSYLDFEDDTLKAFIAPLKDIDNAKDKAIALYYKVRDAFLYDPYHLDLTAQALKASTILSKKRAWCVEKCIVMAAGARALGIPTKLGYANVINHIGVEKLMHYLQHEEIVFHGFVEMFIDDKWVKCSPTFDQRVCRIAKVEPLDFDGEKDALLQAFVGEEKFMEYTKFHGSFADVPLKLMNQEMYRYYPHLFEKVYDEKGFSFKHIPLGEF</sequence>
<dbReference type="RefSeq" id="WP_090247443.1">
    <property type="nucleotide sequence ID" value="NZ_FPAS01000001.1"/>
</dbReference>
<dbReference type="EMBL" id="FPAS01000001">
    <property type="protein sequence ID" value="SFT54834.1"/>
    <property type="molecule type" value="Genomic_DNA"/>
</dbReference>
<dbReference type="Pfam" id="PF01841">
    <property type="entry name" value="Transglut_core"/>
    <property type="match status" value="1"/>
</dbReference>
<dbReference type="AlphaFoldDB" id="A0A1I6YWV2"/>
<dbReference type="InterPro" id="IPR002931">
    <property type="entry name" value="Transglutaminase-like"/>
</dbReference>
<dbReference type="PANTHER" id="PTHR33490">
    <property type="entry name" value="BLR5614 PROTEIN-RELATED"/>
    <property type="match status" value="1"/>
</dbReference>
<dbReference type="Gene3D" id="3.10.620.30">
    <property type="match status" value="1"/>
</dbReference>